<feature type="domain" description="Cyclic nucleotide-binding" evidence="1">
    <location>
        <begin position="30"/>
        <end position="114"/>
    </location>
</feature>
<dbReference type="InterPro" id="IPR000595">
    <property type="entry name" value="cNMP-bd_dom"/>
</dbReference>
<dbReference type="CDD" id="cd00038">
    <property type="entry name" value="CAP_ED"/>
    <property type="match status" value="1"/>
</dbReference>
<dbReference type="InterPro" id="IPR014710">
    <property type="entry name" value="RmlC-like_jellyroll"/>
</dbReference>
<name>A0A7X0J5B0_9SPHI</name>
<dbReference type="Pfam" id="PF00027">
    <property type="entry name" value="cNMP_binding"/>
    <property type="match status" value="1"/>
</dbReference>
<proteinExistence type="predicted"/>
<comment type="caution">
    <text evidence="2">The sequence shown here is derived from an EMBL/GenBank/DDBJ whole genome shotgun (WGS) entry which is preliminary data.</text>
</comment>
<dbReference type="AlphaFoldDB" id="A0A7X0J5B0"/>
<organism evidence="2 3">
    <name type="scientific">Pedobacter cryoconitis</name>
    <dbReference type="NCBI Taxonomy" id="188932"/>
    <lineage>
        <taxon>Bacteria</taxon>
        <taxon>Pseudomonadati</taxon>
        <taxon>Bacteroidota</taxon>
        <taxon>Sphingobacteriia</taxon>
        <taxon>Sphingobacteriales</taxon>
        <taxon>Sphingobacteriaceae</taxon>
        <taxon>Pedobacter</taxon>
    </lineage>
</organism>
<dbReference type="Gene3D" id="2.60.120.10">
    <property type="entry name" value="Jelly Rolls"/>
    <property type="match status" value="1"/>
</dbReference>
<dbReference type="RefSeq" id="WP_184625596.1">
    <property type="nucleotide sequence ID" value="NZ_JACHCC010000007.1"/>
</dbReference>
<dbReference type="Proteomes" id="UP000521017">
    <property type="component" value="Unassembled WGS sequence"/>
</dbReference>
<evidence type="ECO:0000259" key="1">
    <source>
        <dbReference type="Pfam" id="PF00027"/>
    </source>
</evidence>
<evidence type="ECO:0000313" key="3">
    <source>
        <dbReference type="Proteomes" id="UP000521017"/>
    </source>
</evidence>
<dbReference type="EMBL" id="JACHCC010000007">
    <property type="protein sequence ID" value="MBB6500617.1"/>
    <property type="molecule type" value="Genomic_DNA"/>
</dbReference>
<evidence type="ECO:0000313" key="2">
    <source>
        <dbReference type="EMBL" id="MBB6500617.1"/>
    </source>
</evidence>
<sequence length="191" mass="22499">METLIQAIQNYITISPEEEIIIGRLFSPLDLKAGEFLLEEGKVCRHVAFIREGLVRYYINDDGNERTIYFSKEREFVCNYMSFIPQTISDRYIQALEDTRLFIISYEKLQSLYAEIRQGERFGRLAIEYVFVTAIKQLGSMYTDPPATRYQQFLHIYPDLVQRIPQYYIASYVGIKPQSLSRIRKRISGQH</sequence>
<dbReference type="SUPFAM" id="SSF51206">
    <property type="entry name" value="cAMP-binding domain-like"/>
    <property type="match status" value="1"/>
</dbReference>
<dbReference type="InterPro" id="IPR018490">
    <property type="entry name" value="cNMP-bd_dom_sf"/>
</dbReference>
<gene>
    <name evidence="2" type="ORF">HDF25_002776</name>
</gene>
<reference evidence="2 3" key="1">
    <citation type="submission" date="2020-08" db="EMBL/GenBank/DDBJ databases">
        <title>Genomic Encyclopedia of Type Strains, Phase IV (KMG-V): Genome sequencing to study the core and pangenomes of soil and plant-associated prokaryotes.</title>
        <authorList>
            <person name="Whitman W."/>
        </authorList>
    </citation>
    <scope>NUCLEOTIDE SEQUENCE [LARGE SCALE GENOMIC DNA]</scope>
    <source>
        <strain evidence="2 3">M2T3</strain>
    </source>
</reference>
<accession>A0A7X0J5B0</accession>
<protein>
    <submittedName>
        <fullName evidence="2">CRP-like cAMP-binding protein</fullName>
    </submittedName>
</protein>